<dbReference type="KEGG" id="caci:CLOAM0166"/>
<dbReference type="HOGENOM" id="CLU_1400325_0_0_0"/>
<feature type="signal peptide" evidence="1">
    <location>
        <begin position="1"/>
        <end position="19"/>
    </location>
</feature>
<gene>
    <name evidence="2" type="ordered locus">CLOAM0166</name>
</gene>
<evidence type="ECO:0000313" key="3">
    <source>
        <dbReference type="Proteomes" id="UP000002019"/>
    </source>
</evidence>
<name>B0VF24_CLOAI</name>
<keyword evidence="1" id="KW-0732">Signal</keyword>
<keyword evidence="3" id="KW-1185">Reference proteome</keyword>
<evidence type="ECO:0000256" key="1">
    <source>
        <dbReference type="SAM" id="SignalP"/>
    </source>
</evidence>
<dbReference type="Proteomes" id="UP000002019">
    <property type="component" value="Chromosome"/>
</dbReference>
<dbReference type="InterPro" id="IPR011250">
    <property type="entry name" value="OMP/PagP_B-barrel"/>
</dbReference>
<sequence>MKKGLLILLALIIASSVFAFTKGTINPGGTVSFASHKPNSDEKAITMFGITPQVGYFVIDNLSADVLINYTYEGQSKGDSNEENSLSALGIGIGGRYFYPIAPGKIYGGLDFLYNTNSWKVSDYDGGWNAMYLGLKAGYVLPIVENVYVDFGLRYQMGLGDYGGDDYENVPDKYKENEESTFGFNIGLQIFFSK</sequence>
<evidence type="ECO:0000313" key="2">
    <source>
        <dbReference type="EMBL" id="CAO80076.1"/>
    </source>
</evidence>
<reference evidence="2 3" key="1">
    <citation type="journal article" date="2008" name="J. Bacteriol.">
        <title>'Candidatus Cloacamonas acidaminovorans': genome sequence reconstruction provides a first glimpse of a new bacterial division.</title>
        <authorList>
            <person name="Pelletier E."/>
            <person name="Kreimeyer A."/>
            <person name="Bocs S."/>
            <person name="Rouy Z."/>
            <person name="Gyapay G."/>
            <person name="Chouari R."/>
            <person name="Riviere D."/>
            <person name="Ganesan A."/>
            <person name="Daegelen P."/>
            <person name="Sghir A."/>
            <person name="Cohen G.N."/>
            <person name="Medigue C."/>
            <person name="Weissenbach J."/>
            <person name="Le Paslier D."/>
        </authorList>
    </citation>
    <scope>NUCLEOTIDE SEQUENCE [LARGE SCALE GENOMIC DNA]</scope>
    <source>
        <strain evidence="3">Evry</strain>
    </source>
</reference>
<evidence type="ECO:0008006" key="4">
    <source>
        <dbReference type="Google" id="ProtNLM"/>
    </source>
</evidence>
<protein>
    <recommendedName>
        <fullName evidence="4">Outer membrane protein beta-barrel domain-containing protein</fullName>
    </recommendedName>
</protein>
<accession>B0VF24</accession>
<feature type="chain" id="PRO_5002758267" description="Outer membrane protein beta-barrel domain-containing protein" evidence="1">
    <location>
        <begin position="20"/>
        <end position="194"/>
    </location>
</feature>
<dbReference type="AlphaFoldDB" id="B0VF24"/>
<dbReference type="RefSeq" id="WP_015423937.1">
    <property type="nucleotide sequence ID" value="NC_020449.1"/>
</dbReference>
<dbReference type="SUPFAM" id="SSF56925">
    <property type="entry name" value="OMPA-like"/>
    <property type="match status" value="1"/>
</dbReference>
<dbReference type="EMBL" id="CU466930">
    <property type="protein sequence ID" value="CAO80076.1"/>
    <property type="molecule type" value="Genomic_DNA"/>
</dbReference>
<organism evidence="2 3">
    <name type="scientific">Cloacimonas acidaminovorans (strain Evry)</name>
    <dbReference type="NCBI Taxonomy" id="459349"/>
    <lineage>
        <taxon>Bacteria</taxon>
        <taxon>Pseudomonadati</taxon>
        <taxon>Candidatus Cloacimonadota</taxon>
        <taxon>Candidatus Cloacimonadia</taxon>
        <taxon>Candidatus Cloacimonadales</taxon>
        <taxon>Candidatus Cloacimonadaceae</taxon>
        <taxon>Candidatus Cloacimonas</taxon>
    </lineage>
</organism>
<dbReference type="Gene3D" id="2.40.160.20">
    <property type="match status" value="1"/>
</dbReference>
<proteinExistence type="predicted"/>